<evidence type="ECO:0000313" key="2">
    <source>
        <dbReference type="Proteomes" id="UP000824596"/>
    </source>
</evidence>
<reference evidence="1" key="1">
    <citation type="submission" date="2021-09" db="EMBL/GenBank/DDBJ databases">
        <title>A high-quality genome of the endoparasitic fungus Hirsutella rhossiliensis with a comparison of Hirsutella genomes reveals transposable elements contributing to genome size variation.</title>
        <authorList>
            <person name="Lin R."/>
            <person name="Jiao Y."/>
            <person name="Sun X."/>
            <person name="Ling J."/>
            <person name="Xie B."/>
            <person name="Cheng X."/>
        </authorList>
    </citation>
    <scope>NUCLEOTIDE SEQUENCE</scope>
    <source>
        <strain evidence="1">HR02</strain>
    </source>
</reference>
<dbReference type="PANTHER" id="PTHR33973:SF4">
    <property type="entry name" value="OS07G0153300 PROTEIN"/>
    <property type="match status" value="1"/>
</dbReference>
<dbReference type="PANTHER" id="PTHR33973">
    <property type="entry name" value="OS07G0153300 PROTEIN"/>
    <property type="match status" value="1"/>
</dbReference>
<dbReference type="OrthoDB" id="3340520at2759"/>
<name>A0A9P8MZN7_9HYPO</name>
<proteinExistence type="predicted"/>
<dbReference type="GeneID" id="68353757"/>
<evidence type="ECO:0000313" key="1">
    <source>
        <dbReference type="EMBL" id="KAH0964200.1"/>
    </source>
</evidence>
<dbReference type="AlphaFoldDB" id="A0A9P8MZN7"/>
<dbReference type="Pfam" id="PF07103">
    <property type="entry name" value="DUF1365"/>
    <property type="match status" value="1"/>
</dbReference>
<protein>
    <submittedName>
        <fullName evidence="1">MYB DNA-binding domain-containing protein</fullName>
    </submittedName>
</protein>
<dbReference type="GO" id="GO:0003677">
    <property type="term" value="F:DNA binding"/>
    <property type="evidence" value="ECO:0007669"/>
    <property type="project" value="UniProtKB-KW"/>
</dbReference>
<dbReference type="RefSeq" id="XP_044721713.1">
    <property type="nucleotide sequence ID" value="XM_044863099.1"/>
</dbReference>
<comment type="caution">
    <text evidence="1">The sequence shown here is derived from an EMBL/GenBank/DDBJ whole genome shotgun (WGS) entry which is preliminary data.</text>
</comment>
<accession>A0A9P8MZN7</accession>
<organism evidence="1 2">
    <name type="scientific">Hirsutella rhossiliensis</name>
    <dbReference type="NCBI Taxonomy" id="111463"/>
    <lineage>
        <taxon>Eukaryota</taxon>
        <taxon>Fungi</taxon>
        <taxon>Dikarya</taxon>
        <taxon>Ascomycota</taxon>
        <taxon>Pezizomycotina</taxon>
        <taxon>Sordariomycetes</taxon>
        <taxon>Hypocreomycetidae</taxon>
        <taxon>Hypocreales</taxon>
        <taxon>Ophiocordycipitaceae</taxon>
        <taxon>Hirsutella</taxon>
    </lineage>
</organism>
<sequence>MAPWWKRGWLHVAPEDHLNRGRDGDTLSDNIDAYLKRQELNPADFPHVYLLTSPRFVNYVFKPASFWYLYTADGKLKYVVAEVNNTFDERRMYLFPAAEDVGMFRQTLDKDFHVSPFSSRKGSYVLSTTSPAEQDDVSVTITLRSSKGHPKLIARWWSDAPAMDPSDLSTLASLWLLISWGSTVLTTFMKIVFQAIVLAQVHKLQIWYRPEPRESTLPRRSSSTETFLASIFLQYLQHLLDVASNKYRLTTRSIGGNGEQCLQNYIFLNLKIVQEDDPEAFDLRIHTPQFFRHLITHKKLSDLLSYTLLDPYEENRTAWSDDAQSLISIIQDLEKALQKQRPGKRWSLKEALYNVPWAAYMHLRCTQPLTAEKRWILLLR</sequence>
<gene>
    <name evidence="1" type="ORF">HRG_04628</name>
</gene>
<keyword evidence="2" id="KW-1185">Reference proteome</keyword>
<dbReference type="EMBL" id="JAIZPD010000004">
    <property type="protein sequence ID" value="KAH0964200.1"/>
    <property type="molecule type" value="Genomic_DNA"/>
</dbReference>
<dbReference type="Proteomes" id="UP000824596">
    <property type="component" value="Unassembled WGS sequence"/>
</dbReference>
<dbReference type="InterPro" id="IPR010775">
    <property type="entry name" value="DUF1365"/>
</dbReference>
<keyword evidence="1" id="KW-0238">DNA-binding</keyword>